<organism evidence="3 4">
    <name type="scientific">Kipferlia bialata</name>
    <dbReference type="NCBI Taxonomy" id="797122"/>
    <lineage>
        <taxon>Eukaryota</taxon>
        <taxon>Metamonada</taxon>
        <taxon>Carpediemonas-like organisms</taxon>
        <taxon>Kipferlia</taxon>
    </lineage>
</organism>
<dbReference type="Pfam" id="PF10409">
    <property type="entry name" value="PTEN_C2"/>
    <property type="match status" value="1"/>
</dbReference>
<proteinExistence type="predicted"/>
<evidence type="ECO:0000313" key="4">
    <source>
        <dbReference type="Proteomes" id="UP000265618"/>
    </source>
</evidence>
<dbReference type="AlphaFoldDB" id="A0A9K3GMG4"/>
<dbReference type="SMART" id="SM01326">
    <property type="entry name" value="PTEN_C2"/>
    <property type="match status" value="1"/>
</dbReference>
<feature type="compositionally biased region" description="Acidic residues" evidence="1">
    <location>
        <begin position="222"/>
        <end position="236"/>
    </location>
</feature>
<accession>A0A9K3GMG4</accession>
<feature type="non-terminal residue" evidence="3">
    <location>
        <position position="1"/>
    </location>
</feature>
<dbReference type="InterPro" id="IPR035892">
    <property type="entry name" value="C2_domain_sf"/>
</dbReference>
<dbReference type="InterPro" id="IPR014020">
    <property type="entry name" value="Tensin_C2-dom"/>
</dbReference>
<reference evidence="3 4" key="1">
    <citation type="journal article" date="2018" name="PLoS ONE">
        <title>The draft genome of Kipferlia bialata reveals reductive genome evolution in fornicate parasites.</title>
        <authorList>
            <person name="Tanifuji G."/>
            <person name="Takabayashi S."/>
            <person name="Kume K."/>
            <person name="Takagi M."/>
            <person name="Nakayama T."/>
            <person name="Kamikawa R."/>
            <person name="Inagaki Y."/>
            <person name="Hashimoto T."/>
        </authorList>
    </citation>
    <scope>NUCLEOTIDE SEQUENCE [LARGE SCALE GENOMIC DNA]</scope>
    <source>
        <strain evidence="3">NY0173</strain>
    </source>
</reference>
<gene>
    <name evidence="3" type="ORF">KIPB_010616</name>
</gene>
<dbReference type="EMBL" id="BDIP01004017">
    <property type="protein sequence ID" value="GIQ88377.1"/>
    <property type="molecule type" value="Genomic_DNA"/>
</dbReference>
<dbReference type="PROSITE" id="PS51182">
    <property type="entry name" value="C2_TENSIN"/>
    <property type="match status" value="1"/>
</dbReference>
<name>A0A9K3GMG4_9EUKA</name>
<dbReference type="Gene3D" id="2.60.40.1110">
    <property type="match status" value="1"/>
</dbReference>
<keyword evidence="4" id="KW-1185">Reference proteome</keyword>
<protein>
    <recommendedName>
        <fullName evidence="2">C2 tensin-type domain-containing protein</fullName>
    </recommendedName>
</protein>
<evidence type="ECO:0000259" key="2">
    <source>
        <dbReference type="PROSITE" id="PS51182"/>
    </source>
</evidence>
<feature type="region of interest" description="Disordered" evidence="1">
    <location>
        <begin position="211"/>
        <end position="236"/>
    </location>
</feature>
<evidence type="ECO:0000256" key="1">
    <source>
        <dbReference type="SAM" id="MobiDB-lite"/>
    </source>
</evidence>
<dbReference type="SUPFAM" id="SSF49562">
    <property type="entry name" value="C2 domain (Calcium/lipid-binding domain, CaLB)"/>
    <property type="match status" value="1"/>
</dbReference>
<dbReference type="Proteomes" id="UP000265618">
    <property type="component" value="Unassembled WGS sequence"/>
</dbReference>
<feature type="compositionally biased region" description="Basic and acidic residues" evidence="1">
    <location>
        <begin position="211"/>
        <end position="221"/>
    </location>
</feature>
<comment type="caution">
    <text evidence="3">The sequence shown here is derived from an EMBL/GenBank/DDBJ whole genome shotgun (WGS) entry which is preliminary data.</text>
</comment>
<sequence length="236" mass="26210">DIASVRPSVLVHGGQPVKLDKMKVSKDTMGFTWDLSASPVLVCGDVKIQLKGTESGFRGKKVKLFHLWFHTGFLDTCPLSLEEGEGDGEGEAAQYLQPTHQIVLTKPEIDKVRKDKKHKKWPIHTRVVLRFVRLSPAGEDRPVVRRRAANANTTPINYVRTLGDGDTDGLSTYGIYRAAQRQVVQQAPVPSFIEITGSPVPRIAEQLRISELRAEMEREGEGEGSESESSDSEYDN</sequence>
<evidence type="ECO:0000313" key="3">
    <source>
        <dbReference type="EMBL" id="GIQ88377.1"/>
    </source>
</evidence>
<feature type="domain" description="C2 tensin-type" evidence="2">
    <location>
        <begin position="1"/>
        <end position="134"/>
    </location>
</feature>